<keyword evidence="4 10" id="KW-0812">Transmembrane</keyword>
<sequence length="514" mass="58581">MGRSEIQEFYAGKSVLVTGASGFMGKVLLEKLLRSCGDIASIYILLRPKRGKPIESRVDELTKLPLFNKIREEHPERLKKIVPLKGDVIMDNLGLDEKSEDAIINNVNIVFHGAAVLRLDAPLKDSVCMNVEGTLRILKLCRNIKNLQAFVHLSTAFCHCDHEILEERMYPPPAQPLDVISLTHWMDDECLKMITPKLLEPHPNTYTYTKRLAEKLVADEFPKMPVAIARPSIVCPAVSDPLPGWVDNLNGPVGVLIGAGKGVIRTMLCDGRYHAEIIPVDMAINGIIAVGWKTATTVHKEKEIPVYNLTQHNAKPITWGQVLENGKKIAYENPFEMMLWYPDGNIRTNKFIHNLCLFFFHWLPAYFIDFMMLIFGQKRFMLRIQGKISDGLKVLQYFTTREWRFLNDKVIALRHSMSQVDQDLFFLNFEDIEPVSYVKTCILGARVYILKEPLSSIPRCRRNLKIMWLADRTCKVLFFAMLAWLVFTSTDTIGYWLDSAKSGVKLLPIIGNFA</sequence>
<name>A0A9P0EZ05_BEMTA</name>
<keyword evidence="10" id="KW-0560">Oxidoreductase</keyword>
<dbReference type="GO" id="GO:0016020">
    <property type="term" value="C:membrane"/>
    <property type="evidence" value="ECO:0007669"/>
    <property type="project" value="UniProtKB-SubCell"/>
</dbReference>
<dbReference type="CDD" id="cd05236">
    <property type="entry name" value="FAR-N_SDR_e"/>
    <property type="match status" value="1"/>
</dbReference>
<comment type="similarity">
    <text evidence="2 10">Belongs to the fatty acyl-CoA reductase family.</text>
</comment>
<evidence type="ECO:0000256" key="2">
    <source>
        <dbReference type="ARBA" id="ARBA00005928"/>
    </source>
</evidence>
<dbReference type="EMBL" id="OU963871">
    <property type="protein sequence ID" value="CAH0382773.1"/>
    <property type="molecule type" value="Genomic_DNA"/>
</dbReference>
<keyword evidence="5 10" id="KW-0521">NADP</keyword>
<keyword evidence="14" id="KW-1185">Reference proteome</keyword>
<dbReference type="GO" id="GO:0102965">
    <property type="term" value="F:alcohol-forming long-chain fatty acyl-CoA reductase activity"/>
    <property type="evidence" value="ECO:0007669"/>
    <property type="project" value="UniProtKB-EC"/>
</dbReference>
<evidence type="ECO:0000256" key="1">
    <source>
        <dbReference type="ARBA" id="ARBA00004141"/>
    </source>
</evidence>
<keyword evidence="7 10" id="KW-0443">Lipid metabolism</keyword>
<organism evidence="13 14">
    <name type="scientific">Bemisia tabaci</name>
    <name type="common">Sweetpotato whitefly</name>
    <name type="synonym">Aleurodes tabaci</name>
    <dbReference type="NCBI Taxonomy" id="7038"/>
    <lineage>
        <taxon>Eukaryota</taxon>
        <taxon>Metazoa</taxon>
        <taxon>Ecdysozoa</taxon>
        <taxon>Arthropoda</taxon>
        <taxon>Hexapoda</taxon>
        <taxon>Insecta</taxon>
        <taxon>Pterygota</taxon>
        <taxon>Neoptera</taxon>
        <taxon>Paraneoptera</taxon>
        <taxon>Hemiptera</taxon>
        <taxon>Sternorrhyncha</taxon>
        <taxon>Aleyrodoidea</taxon>
        <taxon>Aleyrodidae</taxon>
        <taxon>Aleyrodinae</taxon>
        <taxon>Bemisia</taxon>
    </lineage>
</organism>
<evidence type="ECO:0000256" key="5">
    <source>
        <dbReference type="ARBA" id="ARBA00022857"/>
    </source>
</evidence>
<comment type="function">
    <text evidence="10">Catalyzes the reduction of fatty acyl-CoA to fatty alcohols.</text>
</comment>
<feature type="transmembrane region" description="Helical" evidence="10">
    <location>
        <begin position="351"/>
        <end position="375"/>
    </location>
</feature>
<dbReference type="Pfam" id="PF07993">
    <property type="entry name" value="NAD_binding_4"/>
    <property type="match status" value="1"/>
</dbReference>
<evidence type="ECO:0000259" key="12">
    <source>
        <dbReference type="Pfam" id="PF07993"/>
    </source>
</evidence>
<accession>A0A9P0EZ05</accession>
<evidence type="ECO:0000256" key="6">
    <source>
        <dbReference type="ARBA" id="ARBA00022989"/>
    </source>
</evidence>
<dbReference type="Proteomes" id="UP001152759">
    <property type="component" value="Chromosome 10"/>
</dbReference>
<evidence type="ECO:0000256" key="3">
    <source>
        <dbReference type="ARBA" id="ARBA00022516"/>
    </source>
</evidence>
<protein>
    <recommendedName>
        <fullName evidence="10">Fatty acyl-CoA reductase</fullName>
        <ecNumber evidence="10">1.2.1.84</ecNumber>
    </recommendedName>
</protein>
<evidence type="ECO:0000313" key="13">
    <source>
        <dbReference type="EMBL" id="CAH0382773.1"/>
    </source>
</evidence>
<dbReference type="FunFam" id="3.40.50.720:FF:000143">
    <property type="entry name" value="Fatty acyl-CoA reductase"/>
    <property type="match status" value="1"/>
</dbReference>
<evidence type="ECO:0000259" key="11">
    <source>
        <dbReference type="Pfam" id="PF03015"/>
    </source>
</evidence>
<dbReference type="PANTHER" id="PTHR11011">
    <property type="entry name" value="MALE STERILITY PROTEIN 2-RELATED"/>
    <property type="match status" value="1"/>
</dbReference>
<evidence type="ECO:0000256" key="7">
    <source>
        <dbReference type="ARBA" id="ARBA00023098"/>
    </source>
</evidence>
<dbReference type="Pfam" id="PF03015">
    <property type="entry name" value="Sterile"/>
    <property type="match status" value="1"/>
</dbReference>
<dbReference type="AlphaFoldDB" id="A0A9P0EZ05"/>
<feature type="domain" description="Thioester reductase (TE)" evidence="12">
    <location>
        <begin position="17"/>
        <end position="287"/>
    </location>
</feature>
<evidence type="ECO:0000256" key="8">
    <source>
        <dbReference type="ARBA" id="ARBA00023136"/>
    </source>
</evidence>
<evidence type="ECO:0000256" key="4">
    <source>
        <dbReference type="ARBA" id="ARBA00022692"/>
    </source>
</evidence>
<dbReference type="PANTHER" id="PTHR11011:SF12">
    <property type="entry name" value="FATTY ACYL-COA REDUCTASE"/>
    <property type="match status" value="1"/>
</dbReference>
<dbReference type="InterPro" id="IPR033640">
    <property type="entry name" value="FAR_C"/>
</dbReference>
<feature type="domain" description="Fatty acyl-CoA reductase C-terminal" evidence="11">
    <location>
        <begin position="360"/>
        <end position="452"/>
    </location>
</feature>
<dbReference type="EC" id="1.2.1.84" evidence="10"/>
<evidence type="ECO:0000256" key="10">
    <source>
        <dbReference type="RuleBase" id="RU363097"/>
    </source>
</evidence>
<keyword evidence="3 10" id="KW-0444">Lipid biosynthesis</keyword>
<dbReference type="InterPro" id="IPR036291">
    <property type="entry name" value="NAD(P)-bd_dom_sf"/>
</dbReference>
<gene>
    <name evidence="13" type="ORF">BEMITA_LOCUS2275</name>
</gene>
<dbReference type="GO" id="GO:0035336">
    <property type="term" value="P:long-chain fatty-acyl-CoA metabolic process"/>
    <property type="evidence" value="ECO:0007669"/>
    <property type="project" value="TreeGrafter"/>
</dbReference>
<reference evidence="13" key="1">
    <citation type="submission" date="2021-12" db="EMBL/GenBank/DDBJ databases">
        <authorList>
            <person name="King R."/>
        </authorList>
    </citation>
    <scope>NUCLEOTIDE SEQUENCE</scope>
</reference>
<feature type="transmembrane region" description="Helical" evidence="10">
    <location>
        <begin position="476"/>
        <end position="497"/>
    </location>
</feature>
<dbReference type="SUPFAM" id="SSF51735">
    <property type="entry name" value="NAD(P)-binding Rossmann-fold domains"/>
    <property type="match status" value="1"/>
</dbReference>
<dbReference type="CDD" id="cd09071">
    <property type="entry name" value="FAR_C"/>
    <property type="match status" value="1"/>
</dbReference>
<evidence type="ECO:0000256" key="9">
    <source>
        <dbReference type="ARBA" id="ARBA00052530"/>
    </source>
</evidence>
<keyword evidence="8 10" id="KW-0472">Membrane</keyword>
<comment type="subcellular location">
    <subcellularLocation>
        <location evidence="1">Membrane</location>
        <topology evidence="1">Multi-pass membrane protein</topology>
    </subcellularLocation>
</comment>
<evidence type="ECO:0000313" key="14">
    <source>
        <dbReference type="Proteomes" id="UP001152759"/>
    </source>
</evidence>
<dbReference type="GO" id="GO:0005777">
    <property type="term" value="C:peroxisome"/>
    <property type="evidence" value="ECO:0007669"/>
    <property type="project" value="TreeGrafter"/>
</dbReference>
<proteinExistence type="inferred from homology"/>
<dbReference type="InterPro" id="IPR026055">
    <property type="entry name" value="FAR"/>
</dbReference>
<dbReference type="Gene3D" id="3.40.50.720">
    <property type="entry name" value="NAD(P)-binding Rossmann-like Domain"/>
    <property type="match status" value="1"/>
</dbReference>
<dbReference type="OrthoDB" id="429813at2759"/>
<keyword evidence="6 10" id="KW-1133">Transmembrane helix</keyword>
<dbReference type="KEGG" id="btab:109041894"/>
<comment type="catalytic activity">
    <reaction evidence="9 10">
        <text>a long-chain fatty acyl-CoA + 2 NADPH + 2 H(+) = a long-chain primary fatty alcohol + 2 NADP(+) + CoA</text>
        <dbReference type="Rhea" id="RHEA:52716"/>
        <dbReference type="ChEBI" id="CHEBI:15378"/>
        <dbReference type="ChEBI" id="CHEBI:57287"/>
        <dbReference type="ChEBI" id="CHEBI:57783"/>
        <dbReference type="ChEBI" id="CHEBI:58349"/>
        <dbReference type="ChEBI" id="CHEBI:77396"/>
        <dbReference type="ChEBI" id="CHEBI:83139"/>
        <dbReference type="EC" id="1.2.1.84"/>
    </reaction>
</comment>
<dbReference type="InterPro" id="IPR013120">
    <property type="entry name" value="FAR_NAD-bd"/>
</dbReference>
<dbReference type="GO" id="GO:0080019">
    <property type="term" value="F:alcohol-forming very long-chain fatty acyl-CoA reductase activity"/>
    <property type="evidence" value="ECO:0007669"/>
    <property type="project" value="InterPro"/>
</dbReference>